<organism evidence="1 2">
    <name type="scientific">Gibberella moniliformis (strain M3125 / FGSC 7600)</name>
    <name type="common">Maize ear and stalk rot fungus</name>
    <name type="synonym">Fusarium verticillioides</name>
    <dbReference type="NCBI Taxonomy" id="334819"/>
    <lineage>
        <taxon>Eukaryota</taxon>
        <taxon>Fungi</taxon>
        <taxon>Dikarya</taxon>
        <taxon>Ascomycota</taxon>
        <taxon>Pezizomycotina</taxon>
        <taxon>Sordariomycetes</taxon>
        <taxon>Hypocreomycetidae</taxon>
        <taxon>Hypocreales</taxon>
        <taxon>Nectriaceae</taxon>
        <taxon>Fusarium</taxon>
        <taxon>Fusarium fujikuroi species complex</taxon>
    </lineage>
</organism>
<evidence type="ECO:0000313" key="1">
    <source>
        <dbReference type="EMBL" id="EWG40567.1"/>
    </source>
</evidence>
<sequence>MAQQLKSCYLSTSPVPRGKPDRYLWGGLLHVEGWQLQPSPPDFEARETICDGILECGEAKGCRLQIAIKQKLSGAQYRYVEDEIPN</sequence>
<dbReference type="KEGG" id="fvr:FVEG_02917"/>
<dbReference type="Proteomes" id="UP000009096">
    <property type="component" value="Chromosome 5"/>
</dbReference>
<dbReference type="RefSeq" id="XP_018746758.1">
    <property type="nucleotide sequence ID" value="XM_018890450.1"/>
</dbReference>
<dbReference type="AlphaFoldDB" id="W7M6N9"/>
<proteinExistence type="predicted"/>
<keyword evidence="2" id="KW-1185">Reference proteome</keyword>
<dbReference type="GeneID" id="30061095"/>
<dbReference type="EMBL" id="DS022244">
    <property type="protein sequence ID" value="EWG40567.1"/>
    <property type="molecule type" value="Genomic_DNA"/>
</dbReference>
<dbReference type="HOGENOM" id="CLU_2498051_0_0_1"/>
<accession>W7M6N9</accession>
<evidence type="ECO:0000313" key="2">
    <source>
        <dbReference type="Proteomes" id="UP000009096"/>
    </source>
</evidence>
<protein>
    <submittedName>
        <fullName evidence="1">Uncharacterized protein</fullName>
    </submittedName>
</protein>
<dbReference type="VEuPathDB" id="FungiDB:FVEG_02917"/>
<gene>
    <name evidence="1" type="ORF">FVEG_02917</name>
</gene>
<reference evidence="1 2" key="1">
    <citation type="journal article" date="2010" name="Nature">
        <title>Comparative genomics reveals mobile pathogenicity chromosomes in Fusarium.</title>
        <authorList>
            <person name="Ma L.J."/>
            <person name="van der Does H.C."/>
            <person name="Borkovich K.A."/>
            <person name="Coleman J.J."/>
            <person name="Daboussi M.J."/>
            <person name="Di Pietro A."/>
            <person name="Dufresne M."/>
            <person name="Freitag M."/>
            <person name="Grabherr M."/>
            <person name="Henrissat B."/>
            <person name="Houterman P.M."/>
            <person name="Kang S."/>
            <person name="Shim W.B."/>
            <person name="Woloshuk C."/>
            <person name="Xie X."/>
            <person name="Xu J.R."/>
            <person name="Antoniw J."/>
            <person name="Baker S.E."/>
            <person name="Bluhm B.H."/>
            <person name="Breakspear A."/>
            <person name="Brown D.W."/>
            <person name="Butchko R.A."/>
            <person name="Chapman S."/>
            <person name="Coulson R."/>
            <person name="Coutinho P.M."/>
            <person name="Danchin E.G."/>
            <person name="Diener A."/>
            <person name="Gale L.R."/>
            <person name="Gardiner D.M."/>
            <person name="Goff S."/>
            <person name="Hammond-Kosack K.E."/>
            <person name="Hilburn K."/>
            <person name="Hua-Van A."/>
            <person name="Jonkers W."/>
            <person name="Kazan K."/>
            <person name="Kodira C.D."/>
            <person name="Koehrsen M."/>
            <person name="Kumar L."/>
            <person name="Lee Y.H."/>
            <person name="Li L."/>
            <person name="Manners J.M."/>
            <person name="Miranda-Saavedra D."/>
            <person name="Mukherjee M."/>
            <person name="Park G."/>
            <person name="Park J."/>
            <person name="Park S.Y."/>
            <person name="Proctor R.H."/>
            <person name="Regev A."/>
            <person name="Ruiz-Roldan M.C."/>
            <person name="Sain D."/>
            <person name="Sakthikumar S."/>
            <person name="Sykes S."/>
            <person name="Schwartz D.C."/>
            <person name="Turgeon B.G."/>
            <person name="Wapinski I."/>
            <person name="Yoder O."/>
            <person name="Young S."/>
            <person name="Zeng Q."/>
            <person name="Zhou S."/>
            <person name="Galagan J."/>
            <person name="Cuomo C.A."/>
            <person name="Kistler H.C."/>
            <person name="Rep M."/>
        </authorList>
    </citation>
    <scope>NUCLEOTIDE SEQUENCE [LARGE SCALE GENOMIC DNA]</scope>
    <source>
        <strain evidence="2">M3125 / FGSC 7600</strain>
    </source>
</reference>
<name>W7M6N9_GIBM7</name>
<dbReference type="EMBL" id="CM000582">
    <property type="protein sequence ID" value="EWG40567.1"/>
    <property type="molecule type" value="Genomic_DNA"/>
</dbReference>